<name>A0A9P1MBY2_9PEZI</name>
<dbReference type="Pfam" id="PF02801">
    <property type="entry name" value="Ketoacyl-synt_C"/>
    <property type="match status" value="1"/>
</dbReference>
<reference evidence="5" key="1">
    <citation type="submission" date="2022-11" db="EMBL/GenBank/DDBJ databases">
        <authorList>
            <person name="Scott C."/>
            <person name="Bruce N."/>
        </authorList>
    </citation>
    <scope>NUCLEOTIDE SEQUENCE</scope>
</reference>
<dbReference type="SMART" id="SM00827">
    <property type="entry name" value="PKS_AT"/>
    <property type="match status" value="1"/>
</dbReference>
<comment type="caution">
    <text evidence="5">The sequence shown here is derived from an EMBL/GenBank/DDBJ whole genome shotgun (WGS) entry which is preliminary data.</text>
</comment>
<protein>
    <recommendedName>
        <fullName evidence="4">Ketosynthase family 3 (KS3) domain-containing protein</fullName>
    </recommendedName>
</protein>
<dbReference type="InterPro" id="IPR032821">
    <property type="entry name" value="PKS_assoc"/>
</dbReference>
<evidence type="ECO:0000256" key="1">
    <source>
        <dbReference type="ARBA" id="ARBA00022450"/>
    </source>
</evidence>
<evidence type="ECO:0000313" key="5">
    <source>
        <dbReference type="EMBL" id="CAI4215787.1"/>
    </source>
</evidence>
<evidence type="ECO:0000259" key="4">
    <source>
        <dbReference type="PROSITE" id="PS52004"/>
    </source>
</evidence>
<dbReference type="Gene3D" id="3.40.366.10">
    <property type="entry name" value="Malonyl-Coenzyme A Acyl Carrier Protein, domain 2"/>
    <property type="match status" value="1"/>
</dbReference>
<dbReference type="OrthoDB" id="329835at2759"/>
<keyword evidence="3" id="KW-0808">Transferase</keyword>
<dbReference type="GO" id="GO:0044550">
    <property type="term" value="P:secondary metabolite biosynthetic process"/>
    <property type="evidence" value="ECO:0007669"/>
    <property type="project" value="TreeGrafter"/>
</dbReference>
<dbReference type="GO" id="GO:0004315">
    <property type="term" value="F:3-oxoacyl-[acyl-carrier-protein] synthase activity"/>
    <property type="evidence" value="ECO:0007669"/>
    <property type="project" value="InterPro"/>
</dbReference>
<feature type="domain" description="Ketosynthase family 3 (KS3)" evidence="4">
    <location>
        <begin position="1"/>
        <end position="327"/>
    </location>
</feature>
<dbReference type="Pfam" id="PF00109">
    <property type="entry name" value="ketoacyl-synt"/>
    <property type="match status" value="1"/>
</dbReference>
<dbReference type="InterPro" id="IPR001227">
    <property type="entry name" value="Ac_transferase_dom_sf"/>
</dbReference>
<dbReference type="InterPro" id="IPR014030">
    <property type="entry name" value="Ketoacyl_synth_N"/>
</dbReference>
<dbReference type="Gene3D" id="3.40.47.10">
    <property type="match status" value="2"/>
</dbReference>
<dbReference type="AlphaFoldDB" id="A0A9P1MBY2"/>
<dbReference type="InterPro" id="IPR014043">
    <property type="entry name" value="Acyl_transferase_dom"/>
</dbReference>
<dbReference type="InterPro" id="IPR050091">
    <property type="entry name" value="PKS_NRPS_Biosynth_Enz"/>
</dbReference>
<dbReference type="PANTHER" id="PTHR43775">
    <property type="entry name" value="FATTY ACID SYNTHASE"/>
    <property type="match status" value="1"/>
</dbReference>
<dbReference type="Pfam" id="PF00698">
    <property type="entry name" value="Acyl_transf_1"/>
    <property type="match status" value="1"/>
</dbReference>
<dbReference type="SUPFAM" id="SSF52151">
    <property type="entry name" value="FabD/lysophospholipase-like"/>
    <property type="match status" value="1"/>
</dbReference>
<evidence type="ECO:0000256" key="2">
    <source>
        <dbReference type="ARBA" id="ARBA00022553"/>
    </source>
</evidence>
<dbReference type="EMBL" id="CALLCH030000013">
    <property type="protein sequence ID" value="CAI4215787.1"/>
    <property type="molecule type" value="Genomic_DNA"/>
</dbReference>
<dbReference type="PANTHER" id="PTHR43775:SF20">
    <property type="entry name" value="HYBRID PKS-NRPS SYNTHETASE APDA"/>
    <property type="match status" value="1"/>
</dbReference>
<dbReference type="InterPro" id="IPR020841">
    <property type="entry name" value="PKS_Beta-ketoAc_synthase_dom"/>
</dbReference>
<accession>A0A9P1MBY2</accession>
<dbReference type="InterPro" id="IPR018201">
    <property type="entry name" value="Ketoacyl_synth_AS"/>
</dbReference>
<dbReference type="GO" id="GO:0004312">
    <property type="term" value="F:fatty acid synthase activity"/>
    <property type="evidence" value="ECO:0007669"/>
    <property type="project" value="TreeGrafter"/>
</dbReference>
<organism evidence="5 6">
    <name type="scientific">Parascedosporium putredinis</name>
    <dbReference type="NCBI Taxonomy" id="1442378"/>
    <lineage>
        <taxon>Eukaryota</taxon>
        <taxon>Fungi</taxon>
        <taxon>Dikarya</taxon>
        <taxon>Ascomycota</taxon>
        <taxon>Pezizomycotina</taxon>
        <taxon>Sordariomycetes</taxon>
        <taxon>Hypocreomycetidae</taxon>
        <taxon>Microascales</taxon>
        <taxon>Microascaceae</taxon>
        <taxon>Parascedosporium</taxon>
    </lineage>
</organism>
<dbReference type="InterPro" id="IPR016039">
    <property type="entry name" value="Thiolase-like"/>
</dbReference>
<dbReference type="GO" id="GO:0006633">
    <property type="term" value="P:fatty acid biosynthetic process"/>
    <property type="evidence" value="ECO:0007669"/>
    <property type="project" value="InterPro"/>
</dbReference>
<gene>
    <name evidence="5" type="ORF">PPNO1_LOCUS5464</name>
</gene>
<dbReference type="PROSITE" id="PS52004">
    <property type="entry name" value="KS3_2"/>
    <property type="match status" value="1"/>
</dbReference>
<sequence length="575" mass="61426">MGRPTYAQRLLLEVTYEALESMGCPMEQLHGSDTAVFVGMMNNDYLVQQALDVDFSPKYNATGVANSNASSRISYFFDWHGPSMTIDTACSSSLVAVYEAVQAIRSGTSNMLSPTGKSRMWDANADGYARGEGVASVVLKTLSDAIRDGDNIHTVIREIGVNHDGRTAGLTMPSATAQAHLIRRVYRQAGLDPQDRNDRCQFFEAHGTGTPAGDPQEAEALNRAFFDNMNSADDDILFVGSIKTIVGHTESTAGLAGLLRACLALKNGVIPPNLLFNRLNPAVAPFTAHLRIPTTAQPWPSHQGSVRRASVNSFGFGGANAHVILESYDPTDHFVNGNGIPSPALEPTRSETVSSSVPSIPFIFSAATTGSLNANLRAFRSYLEEYTDTLCPASLAHHLVAKKSSFTTRISFSADTVQDLTAKVAHTLDSNEVSVSNSLASSFSDHPCILGIFTGQGAQWVTMGTKLIASIPLASAIIDELDLALSTLPEDDQPRWSLMQELLATNNSRMGQAEICQPLCTAVQLVLVDLLRAARVKFSAVVGHSSGEIAAAYAAGFIKSATLFESVSTVGAMQS</sequence>
<dbReference type="CDD" id="cd00833">
    <property type="entry name" value="PKS"/>
    <property type="match status" value="1"/>
</dbReference>
<evidence type="ECO:0000256" key="3">
    <source>
        <dbReference type="ARBA" id="ARBA00022679"/>
    </source>
</evidence>
<dbReference type="InterPro" id="IPR014031">
    <property type="entry name" value="Ketoacyl_synth_C"/>
</dbReference>
<dbReference type="Proteomes" id="UP000838763">
    <property type="component" value="Unassembled WGS sequence"/>
</dbReference>
<dbReference type="SMART" id="SM00825">
    <property type="entry name" value="PKS_KS"/>
    <property type="match status" value="1"/>
</dbReference>
<proteinExistence type="predicted"/>
<evidence type="ECO:0000313" key="6">
    <source>
        <dbReference type="Proteomes" id="UP000838763"/>
    </source>
</evidence>
<keyword evidence="6" id="KW-1185">Reference proteome</keyword>
<dbReference type="InterPro" id="IPR016035">
    <property type="entry name" value="Acyl_Trfase/lysoPLipase"/>
</dbReference>
<dbReference type="Pfam" id="PF16197">
    <property type="entry name" value="KAsynt_C_assoc"/>
    <property type="match status" value="1"/>
</dbReference>
<keyword evidence="1" id="KW-0596">Phosphopantetheine</keyword>
<keyword evidence="2" id="KW-0597">Phosphoprotein</keyword>
<dbReference type="SUPFAM" id="SSF53901">
    <property type="entry name" value="Thiolase-like"/>
    <property type="match status" value="2"/>
</dbReference>
<dbReference type="PROSITE" id="PS00606">
    <property type="entry name" value="KS3_1"/>
    <property type="match status" value="1"/>
</dbReference>